<keyword evidence="5 6" id="KW-0413">Isomerase</keyword>
<dbReference type="InterPro" id="IPR015391">
    <property type="entry name" value="SurA_N"/>
</dbReference>
<evidence type="ECO:0000259" key="8">
    <source>
        <dbReference type="PROSITE" id="PS50198"/>
    </source>
</evidence>
<evidence type="ECO:0000256" key="2">
    <source>
        <dbReference type="ARBA" id="ARBA00022764"/>
    </source>
</evidence>
<dbReference type="Pfam" id="PF13145">
    <property type="entry name" value="Rotamase_2"/>
    <property type="match status" value="1"/>
</dbReference>
<dbReference type="AlphaFoldDB" id="A0A1W2BH79"/>
<dbReference type="PROSITE" id="PS50198">
    <property type="entry name" value="PPIC_PPIASE_2"/>
    <property type="match status" value="1"/>
</dbReference>
<dbReference type="Gene3D" id="3.10.50.40">
    <property type="match status" value="1"/>
</dbReference>
<dbReference type="Pfam" id="PF09312">
    <property type="entry name" value="SurA_N"/>
    <property type="match status" value="1"/>
</dbReference>
<dbReference type="Gene3D" id="1.10.4030.10">
    <property type="entry name" value="Porin chaperone SurA, peptide-binding domain"/>
    <property type="match status" value="1"/>
</dbReference>
<feature type="domain" description="PpiC" evidence="8">
    <location>
        <begin position="177"/>
        <end position="275"/>
    </location>
</feature>
<evidence type="ECO:0000313" key="10">
    <source>
        <dbReference type="Proteomes" id="UP000192418"/>
    </source>
</evidence>
<gene>
    <name evidence="9" type="ORF">SAMN02746065_10865</name>
</gene>
<dbReference type="Proteomes" id="UP000192418">
    <property type="component" value="Unassembled WGS sequence"/>
</dbReference>
<dbReference type="PANTHER" id="PTHR47637:SF1">
    <property type="entry name" value="CHAPERONE SURA"/>
    <property type="match status" value="1"/>
</dbReference>
<organism evidence="9 10">
    <name type="scientific">Desulfocicer vacuolatum DSM 3385</name>
    <dbReference type="NCBI Taxonomy" id="1121400"/>
    <lineage>
        <taxon>Bacteria</taxon>
        <taxon>Pseudomonadati</taxon>
        <taxon>Thermodesulfobacteriota</taxon>
        <taxon>Desulfobacteria</taxon>
        <taxon>Desulfobacterales</taxon>
        <taxon>Desulfobacteraceae</taxon>
        <taxon>Desulfocicer</taxon>
    </lineage>
</organism>
<evidence type="ECO:0000256" key="5">
    <source>
        <dbReference type="ARBA" id="ARBA00023235"/>
    </source>
</evidence>
<dbReference type="SUPFAM" id="SSF109998">
    <property type="entry name" value="Triger factor/SurA peptide-binding domain-like"/>
    <property type="match status" value="1"/>
</dbReference>
<keyword evidence="3 6" id="KW-0697">Rotamase</keyword>
<proteinExistence type="predicted"/>
<name>A0A1W2BH79_9BACT</name>
<dbReference type="InterPro" id="IPR046357">
    <property type="entry name" value="PPIase_dom_sf"/>
</dbReference>
<evidence type="ECO:0000313" key="9">
    <source>
        <dbReference type="EMBL" id="SMC71788.1"/>
    </source>
</evidence>
<protein>
    <submittedName>
        <fullName evidence="9">Periplasmic chaperone for outer membrane proteins SurA</fullName>
    </submittedName>
</protein>
<dbReference type="SUPFAM" id="SSF54534">
    <property type="entry name" value="FKBP-like"/>
    <property type="match status" value="1"/>
</dbReference>
<keyword evidence="4" id="KW-0143">Chaperone</keyword>
<keyword evidence="10" id="KW-1185">Reference proteome</keyword>
<dbReference type="RefSeq" id="WP_170923770.1">
    <property type="nucleotide sequence ID" value="NZ_FWXY01000008.1"/>
</dbReference>
<feature type="chain" id="PRO_5013026406" evidence="7">
    <location>
        <begin position="25"/>
        <end position="321"/>
    </location>
</feature>
<dbReference type="STRING" id="1121400.SAMN02746065_10865"/>
<dbReference type="InterPro" id="IPR027304">
    <property type="entry name" value="Trigger_fact/SurA_dom_sf"/>
</dbReference>
<evidence type="ECO:0000256" key="1">
    <source>
        <dbReference type="ARBA" id="ARBA00022729"/>
    </source>
</evidence>
<evidence type="ECO:0000256" key="7">
    <source>
        <dbReference type="SAM" id="SignalP"/>
    </source>
</evidence>
<sequence>MIKRYLLVYYCLFFICMTSSMVSAEIVDRVAAVVNDDIITLSDLNKAIKPYEEKLASSGYSREQMNAMRYNMRQEMLNNLVDRKITDQEAKKLGITVSEKEVDNAVAQLKKSRMMTQEDLEKALQQEGLTFKAYRKKIREEILRPKLINFSVKSKVIITDEDIKAYYDAHPEIYAGTQKIYLRNILISQGALAVDALVQEKFNEVNTALLSGRTFGQVARQYSQAPNAQDGGEIGFLSLDALSKEIADAVRGLSAGEHTEFIQTDLGYQMFFVEKVEDGNPRSIESVSDEISKKLYNDIVEKKFKTWLKELREKSYVKNML</sequence>
<keyword evidence="2" id="KW-0574">Periplasm</keyword>
<dbReference type="GO" id="GO:0003755">
    <property type="term" value="F:peptidyl-prolyl cis-trans isomerase activity"/>
    <property type="evidence" value="ECO:0007669"/>
    <property type="project" value="UniProtKB-KW"/>
</dbReference>
<accession>A0A1W2BH79</accession>
<reference evidence="9 10" key="1">
    <citation type="submission" date="2017-04" db="EMBL/GenBank/DDBJ databases">
        <authorList>
            <person name="Afonso C.L."/>
            <person name="Miller P.J."/>
            <person name="Scott M.A."/>
            <person name="Spackman E."/>
            <person name="Goraichik I."/>
            <person name="Dimitrov K.M."/>
            <person name="Suarez D.L."/>
            <person name="Swayne D.E."/>
        </authorList>
    </citation>
    <scope>NUCLEOTIDE SEQUENCE [LARGE SCALE GENOMIC DNA]</scope>
    <source>
        <strain evidence="9 10">DSM 3385</strain>
    </source>
</reference>
<dbReference type="InterPro" id="IPR000297">
    <property type="entry name" value="PPIase_PpiC"/>
</dbReference>
<dbReference type="PANTHER" id="PTHR47637">
    <property type="entry name" value="CHAPERONE SURA"/>
    <property type="match status" value="1"/>
</dbReference>
<dbReference type="InterPro" id="IPR050280">
    <property type="entry name" value="OMP_Chaperone_SurA"/>
</dbReference>
<evidence type="ECO:0000256" key="4">
    <source>
        <dbReference type="ARBA" id="ARBA00023186"/>
    </source>
</evidence>
<dbReference type="EMBL" id="FWXY01000008">
    <property type="protein sequence ID" value="SMC71788.1"/>
    <property type="molecule type" value="Genomic_DNA"/>
</dbReference>
<evidence type="ECO:0000256" key="3">
    <source>
        <dbReference type="ARBA" id="ARBA00023110"/>
    </source>
</evidence>
<evidence type="ECO:0000256" key="6">
    <source>
        <dbReference type="PROSITE-ProRule" id="PRU00278"/>
    </source>
</evidence>
<keyword evidence="1 7" id="KW-0732">Signal</keyword>
<feature type="signal peptide" evidence="7">
    <location>
        <begin position="1"/>
        <end position="24"/>
    </location>
</feature>